<dbReference type="EMBL" id="SRPE01000014">
    <property type="protein sequence ID" value="TGN22518.1"/>
    <property type="molecule type" value="Genomic_DNA"/>
</dbReference>
<reference evidence="2 3" key="1">
    <citation type="submission" date="2019-03" db="EMBL/GenBank/DDBJ databases">
        <title>Empedobacter tilapiae sp. nov., isolated from an intestine of Nile tilapia Oreochromis niloticus.</title>
        <authorList>
            <person name="Kim Y.-O."/>
            <person name="Yoon J.-H."/>
        </authorList>
    </citation>
    <scope>NUCLEOTIDE SEQUENCE [LARGE SCALE GENOMIC DNA]</scope>
    <source>
        <strain evidence="2 3">MRS2</strain>
    </source>
</reference>
<evidence type="ECO:0000313" key="3">
    <source>
        <dbReference type="Proteomes" id="UP000297998"/>
    </source>
</evidence>
<dbReference type="Proteomes" id="UP000297998">
    <property type="component" value="Unassembled WGS sequence"/>
</dbReference>
<keyword evidence="3" id="KW-1185">Reference proteome</keyword>
<evidence type="ECO:0000313" key="2">
    <source>
        <dbReference type="EMBL" id="TGN22518.1"/>
    </source>
</evidence>
<accession>A0A4Z1AXR7</accession>
<dbReference type="OrthoDB" id="535891at2"/>
<comment type="caution">
    <text evidence="2">The sequence shown here is derived from an EMBL/GenBank/DDBJ whole genome shotgun (WGS) entry which is preliminary data.</text>
</comment>
<dbReference type="InterPro" id="IPR046538">
    <property type="entry name" value="DUF6603"/>
</dbReference>
<sequence>MSKTNVQIALDVTVKEVDLTVRGSLINQEEFSTMSLVGELPNAKENIKEILAEEGEIQKVITPFIPEKLNFGVYKLSDKKESITAFQIAAQYEKFKIQGVISKEIKLFSVGIAEEISLKELPLVGEYLKDYAISNVELVYVSKSEQSDDNKNILIDYTKKQFVNKNIWINDEQVNLGNSFSAGLVFKTGNDENKITYPGFNVGGINIPSLPIKNDIKSNPKSNKVSSPSSVEKQPLVKINEIVPSIVNNDAIQIAISADFNIGTFGLQLVGLAIKVPFKVFQNFSLEKLWNEIEFSLKGMAIVYDTPTLGISGAFLREIKDNKEEYNGLLTFRMGKIELIAIGSYIKTPTYSSLFAFGYLGIPIPVDPAFYIHGFALGFGMNRNFLMPNISEVPNFPLVKLVHQGGLKQGDSIQKIFSDLNRYLPACEDTYVIVAGIKFDSYKMIYTTGIVAIAFGNKTSFNLLGLSTMKMPGVYNFEFAFSMRADLDEGIFLAQGQLTDNTYILLPQLKLTGGFALGIWLKGSNSGDFVFSIGGYHPKFNVPSHYPNNISRLGFDFNMGPVQLYGKAYFALTPSCIMAGIEGGLRVKLNAGVVYAEIGILLKVDFIIHWNPFFYEAEVSVQIYAKVVIDVWLFNINSSFSLAAKLFICGPDFKGVAVFKVVGYQLEVKFGNHNTSINKTLTQSDFISAYLPEIKNIISYNITSGIIKKIKKVDGSECIVVNPKTFALEVYSEIPITEIPKTYIQITDIYDTQLNIERLNTPSPIYPVFTESDKLTNKLKLEVQGATKDFKSFVLSPIYRSVPKSIWNTKNSISETEALSNDNLLKNVCNGVKLEFSKVISQIKEVEVSLYDSLEKEIHLDNKNLEINFINRKEKLDNSTMIGFGILNEDDIDLTDLENDINAYKYKESFFGTYKVVI</sequence>
<proteinExistence type="predicted"/>
<organism evidence="2 3">
    <name type="scientific">Empedobacter tilapiae</name>
    <dbReference type="NCBI Taxonomy" id="2491114"/>
    <lineage>
        <taxon>Bacteria</taxon>
        <taxon>Pseudomonadati</taxon>
        <taxon>Bacteroidota</taxon>
        <taxon>Flavobacteriia</taxon>
        <taxon>Flavobacteriales</taxon>
        <taxon>Weeksellaceae</taxon>
        <taxon>Empedobacter</taxon>
    </lineage>
</organism>
<dbReference type="RefSeq" id="WP_135836764.1">
    <property type="nucleotide sequence ID" value="NZ_SRPE01000014.1"/>
</dbReference>
<feature type="domain" description="DUF6603" evidence="1">
    <location>
        <begin position="237"/>
        <end position="691"/>
    </location>
</feature>
<dbReference type="Pfam" id="PF20248">
    <property type="entry name" value="DUF6603"/>
    <property type="match status" value="1"/>
</dbReference>
<protein>
    <recommendedName>
        <fullName evidence="1">DUF6603 domain-containing protein</fullName>
    </recommendedName>
</protein>
<evidence type="ECO:0000259" key="1">
    <source>
        <dbReference type="Pfam" id="PF20248"/>
    </source>
</evidence>
<dbReference type="AlphaFoldDB" id="A0A4Z1AXR7"/>
<gene>
    <name evidence="2" type="ORF">E4J94_15850</name>
</gene>
<name>A0A4Z1AXR7_9FLAO</name>